<dbReference type="eggNOG" id="arCOG04845">
    <property type="taxonomic scope" value="Archaea"/>
</dbReference>
<dbReference type="FunCoup" id="Q2FRW8">
    <property type="interactions" value="1"/>
</dbReference>
<dbReference type="RefSeq" id="WP_011449527.1">
    <property type="nucleotide sequence ID" value="NC_007796.1"/>
</dbReference>
<dbReference type="Gene3D" id="3.40.50.10160">
    <property type="entry name" value="MTH777-like"/>
    <property type="match status" value="1"/>
</dbReference>
<dbReference type="InterPro" id="IPR036608">
    <property type="entry name" value="MTH777-like_sf"/>
</dbReference>
<dbReference type="InterPro" id="IPR012033">
    <property type="entry name" value="UCP006600"/>
</dbReference>
<accession>Q2FRW8</accession>
<organism evidence="1 2">
    <name type="scientific">Methanospirillum hungatei JF-1 (strain ATCC 27890 / DSM 864 / NBRC 100397 / JF-1)</name>
    <dbReference type="NCBI Taxonomy" id="323259"/>
    <lineage>
        <taxon>Archaea</taxon>
        <taxon>Methanobacteriati</taxon>
        <taxon>Methanobacteriota</taxon>
        <taxon>Stenosarchaea group</taxon>
        <taxon>Methanomicrobia</taxon>
        <taxon>Methanomicrobiales</taxon>
        <taxon>Methanospirillaceae</taxon>
        <taxon>Methanospirillum</taxon>
    </lineage>
</organism>
<dbReference type="AlphaFoldDB" id="Q2FRW8"/>
<gene>
    <name evidence="1" type="ordered locus">Mhun_2573</name>
</gene>
<dbReference type="EnsemblBacteria" id="ABD42270">
    <property type="protein sequence ID" value="ABD42270"/>
    <property type="gene ID" value="Mhun_2573"/>
</dbReference>
<dbReference type="STRING" id="323259.Mhun_2573"/>
<dbReference type="PIRSF" id="PIRSF006600">
    <property type="entry name" value="UCP006600"/>
    <property type="match status" value="1"/>
</dbReference>
<dbReference type="SUPFAM" id="SSF75181">
    <property type="entry name" value="Hypothetical protein MTH777 (MT0777)"/>
    <property type="match status" value="1"/>
</dbReference>
<dbReference type="KEGG" id="mhu:Mhun_2573"/>
<dbReference type="Proteomes" id="UP000001941">
    <property type="component" value="Chromosome"/>
</dbReference>
<proteinExistence type="predicted"/>
<name>Q2FRW8_METHJ</name>
<evidence type="ECO:0000313" key="2">
    <source>
        <dbReference type="Proteomes" id="UP000001941"/>
    </source>
</evidence>
<sequence length="155" mass="16843">MPEEPTQRVAVLVMGCPKVPVQTSLVLYLSNRMKKAGIRTIIAGTPSARQLIRVADPDGHYTMEMKDLDATIAALAKGDLTVTESYVFVHNDAGVSYAATMQSLTNQPVMAIIFGEEAEQIAQEITFPCTVIAEPATHNPMSLKNRLEEAAPWDA</sequence>
<evidence type="ECO:0000313" key="1">
    <source>
        <dbReference type="EMBL" id="ABD42270.1"/>
    </source>
</evidence>
<dbReference type="Pfam" id="PF09001">
    <property type="entry name" value="DUF1890"/>
    <property type="match status" value="1"/>
</dbReference>
<dbReference type="OrthoDB" id="144859at2157"/>
<dbReference type="EMBL" id="CP000254">
    <property type="protein sequence ID" value="ABD42270.1"/>
    <property type="molecule type" value="Genomic_DNA"/>
</dbReference>
<keyword evidence="2" id="KW-1185">Reference proteome</keyword>
<dbReference type="HOGENOM" id="CLU_142041_0_0_2"/>
<evidence type="ECO:0008006" key="3">
    <source>
        <dbReference type="Google" id="ProtNLM"/>
    </source>
</evidence>
<dbReference type="GeneID" id="3923258"/>
<reference evidence="2" key="1">
    <citation type="journal article" date="2016" name="Stand. Genomic Sci.">
        <title>Complete genome sequence of Methanospirillum hungatei type strain JF1.</title>
        <authorList>
            <person name="Gunsalus R.P."/>
            <person name="Cook L.E."/>
            <person name="Crable B."/>
            <person name="Rohlin L."/>
            <person name="McDonald E."/>
            <person name="Mouttaki H."/>
            <person name="Sieber J.R."/>
            <person name="Poweleit N."/>
            <person name="Zhou H."/>
            <person name="Lapidus A.L."/>
            <person name="Daligault H.E."/>
            <person name="Land M."/>
            <person name="Gilna P."/>
            <person name="Ivanova N."/>
            <person name="Kyrpides N."/>
            <person name="Culley D.E."/>
            <person name="McInerney M.J."/>
        </authorList>
    </citation>
    <scope>NUCLEOTIDE SEQUENCE [LARGE SCALE GENOMIC DNA]</scope>
    <source>
        <strain evidence="2">ATCC 27890 / DSM 864 / NBRC 100397 / JF-1</strain>
    </source>
</reference>
<dbReference type="InParanoid" id="Q2FRW8"/>
<protein>
    <recommendedName>
        <fullName evidence="3">DUF1890 domain-containing protein</fullName>
    </recommendedName>
</protein>